<evidence type="ECO:0000313" key="9">
    <source>
        <dbReference type="EMBL" id="KAK2996439.1"/>
    </source>
</evidence>
<dbReference type="GO" id="GO:0003677">
    <property type="term" value="F:DNA binding"/>
    <property type="evidence" value="ECO:0007669"/>
    <property type="project" value="UniProtKB-KW"/>
</dbReference>
<comment type="caution">
    <text evidence="9">The sequence shown here is derived from an EMBL/GenBank/DDBJ whole genome shotgun (WGS) entry which is preliminary data.</text>
</comment>
<accession>A0AA88RUC7</accession>
<dbReference type="Gene3D" id="2.40.330.10">
    <property type="entry name" value="DNA-binding pseudobarrel domain"/>
    <property type="match status" value="1"/>
</dbReference>
<dbReference type="CDD" id="cd10017">
    <property type="entry name" value="B3_DNA"/>
    <property type="match status" value="1"/>
</dbReference>
<dbReference type="SUPFAM" id="SSF101936">
    <property type="entry name" value="DNA-binding pseudobarrel domain"/>
    <property type="match status" value="1"/>
</dbReference>
<feature type="compositionally biased region" description="Polar residues" evidence="7">
    <location>
        <begin position="56"/>
        <end position="70"/>
    </location>
</feature>
<evidence type="ECO:0000256" key="6">
    <source>
        <dbReference type="ARBA" id="ARBA00023242"/>
    </source>
</evidence>
<dbReference type="GO" id="GO:0005634">
    <property type="term" value="C:nucleus"/>
    <property type="evidence" value="ECO:0007669"/>
    <property type="project" value="UniProtKB-SubCell"/>
</dbReference>
<keyword evidence="2" id="KW-0677">Repeat</keyword>
<keyword evidence="4" id="KW-0238">DNA-binding</keyword>
<dbReference type="PANTHER" id="PTHR31674">
    <property type="entry name" value="B3 DOMAIN-CONTAINING PROTEIN REM-LIKE 3-RELATED"/>
    <property type="match status" value="1"/>
</dbReference>
<name>A0AA88RUC7_9ASTE</name>
<evidence type="ECO:0000256" key="1">
    <source>
        <dbReference type="ARBA" id="ARBA00004123"/>
    </source>
</evidence>
<dbReference type="Pfam" id="PF02362">
    <property type="entry name" value="B3"/>
    <property type="match status" value="1"/>
</dbReference>
<evidence type="ECO:0000256" key="3">
    <source>
        <dbReference type="ARBA" id="ARBA00023015"/>
    </source>
</evidence>
<dbReference type="AlphaFoldDB" id="A0AA88RUC7"/>
<evidence type="ECO:0000259" key="8">
    <source>
        <dbReference type="PROSITE" id="PS50863"/>
    </source>
</evidence>
<keyword evidence="3" id="KW-0805">Transcription regulation</keyword>
<keyword evidence="10" id="KW-1185">Reference proteome</keyword>
<dbReference type="SMART" id="SM01019">
    <property type="entry name" value="B3"/>
    <property type="match status" value="1"/>
</dbReference>
<dbReference type="EMBL" id="JAVXUP010005080">
    <property type="protein sequence ID" value="KAK2996439.1"/>
    <property type="molecule type" value="Genomic_DNA"/>
</dbReference>
<proteinExistence type="predicted"/>
<evidence type="ECO:0000256" key="2">
    <source>
        <dbReference type="ARBA" id="ARBA00022737"/>
    </source>
</evidence>
<dbReference type="Proteomes" id="UP001188597">
    <property type="component" value="Unassembled WGS sequence"/>
</dbReference>
<reference evidence="9" key="1">
    <citation type="submission" date="2022-12" db="EMBL/GenBank/DDBJ databases">
        <title>Draft genome assemblies for two species of Escallonia (Escalloniales).</title>
        <authorList>
            <person name="Chanderbali A."/>
            <person name="Dervinis C."/>
            <person name="Anghel I."/>
            <person name="Soltis D."/>
            <person name="Soltis P."/>
            <person name="Zapata F."/>
        </authorList>
    </citation>
    <scope>NUCLEOTIDE SEQUENCE</scope>
    <source>
        <strain evidence="9">UCBG64.0493</strain>
        <tissue evidence="9">Leaf</tissue>
    </source>
</reference>
<evidence type="ECO:0000256" key="5">
    <source>
        <dbReference type="ARBA" id="ARBA00023163"/>
    </source>
</evidence>
<gene>
    <name evidence="9" type="ORF">RJ639_025576</name>
</gene>
<keyword evidence="5" id="KW-0804">Transcription</keyword>
<protein>
    <recommendedName>
        <fullName evidence="8">TF-B3 domain-containing protein</fullName>
    </recommendedName>
</protein>
<feature type="region of interest" description="Disordered" evidence="7">
    <location>
        <begin position="48"/>
        <end position="77"/>
    </location>
</feature>
<dbReference type="InterPro" id="IPR003340">
    <property type="entry name" value="B3_DNA-bd"/>
</dbReference>
<comment type="subcellular location">
    <subcellularLocation>
        <location evidence="1">Nucleus</location>
    </subcellularLocation>
</comment>
<feature type="domain" description="TF-B3" evidence="8">
    <location>
        <begin position="94"/>
        <end position="183"/>
    </location>
</feature>
<evidence type="ECO:0000256" key="4">
    <source>
        <dbReference type="ARBA" id="ARBA00023125"/>
    </source>
</evidence>
<dbReference type="InterPro" id="IPR039218">
    <property type="entry name" value="REM_fam"/>
</dbReference>
<dbReference type="InterPro" id="IPR015300">
    <property type="entry name" value="DNA-bd_pseudobarrel_sf"/>
</dbReference>
<organism evidence="9 10">
    <name type="scientific">Escallonia herrerae</name>
    <dbReference type="NCBI Taxonomy" id="1293975"/>
    <lineage>
        <taxon>Eukaryota</taxon>
        <taxon>Viridiplantae</taxon>
        <taxon>Streptophyta</taxon>
        <taxon>Embryophyta</taxon>
        <taxon>Tracheophyta</taxon>
        <taxon>Spermatophyta</taxon>
        <taxon>Magnoliopsida</taxon>
        <taxon>eudicotyledons</taxon>
        <taxon>Gunneridae</taxon>
        <taxon>Pentapetalae</taxon>
        <taxon>asterids</taxon>
        <taxon>campanulids</taxon>
        <taxon>Escalloniales</taxon>
        <taxon>Escalloniaceae</taxon>
        <taxon>Escallonia</taxon>
    </lineage>
</organism>
<sequence length="186" mass="20954">MNRMQPEARILGGVSSIGKPPWNGPRLPFRRCMYSCLKLESTIENVRRENLRTKSKTQGPNGGLENTQSRKGSHGICSPKSWQWIDAQDLGSHRLNIPAEFARANGLQAETSIILRVGSGKSWPVKLCTRKSSASTKRTSMTKGWDEFYASNKLKEGDVCHFELRPRARRSNTTIVLDVRVFPRPT</sequence>
<evidence type="ECO:0000313" key="10">
    <source>
        <dbReference type="Proteomes" id="UP001188597"/>
    </source>
</evidence>
<evidence type="ECO:0000256" key="7">
    <source>
        <dbReference type="SAM" id="MobiDB-lite"/>
    </source>
</evidence>
<dbReference type="PROSITE" id="PS50863">
    <property type="entry name" value="B3"/>
    <property type="match status" value="1"/>
</dbReference>
<keyword evidence="6" id="KW-0539">Nucleus</keyword>
<dbReference type="PANTHER" id="PTHR31674:SF62">
    <property type="entry name" value="B3 DOMAIN-CONTAINING PROTEIN REM14-RELATED"/>
    <property type="match status" value="1"/>
</dbReference>